<protein>
    <submittedName>
        <fullName evidence="2">Putative glyoxalase superfamily protein PhnB</fullName>
    </submittedName>
</protein>
<dbReference type="Gene3D" id="3.30.720.110">
    <property type="match status" value="1"/>
</dbReference>
<dbReference type="PANTHER" id="PTHR34109">
    <property type="entry name" value="BNAUNNG04460D PROTEIN-RELATED"/>
    <property type="match status" value="1"/>
</dbReference>
<sequence>MTNTPDTRPDARAVTRLYARLVVSDGPRAIDFYRTALGAEEIERYTDPEGRIVHAMLRLGGAVIAVKDADDGDPAPDSLGGSPVIMALDVSDADAVAEAMLRGGATVVYPVADQHYGQRGGRLADPFGHLWMISQPIEELTPEEIQARTTDLFT</sequence>
<dbReference type="SUPFAM" id="SSF54593">
    <property type="entry name" value="Glyoxalase/Bleomycin resistance protein/Dihydroxybiphenyl dioxygenase"/>
    <property type="match status" value="1"/>
</dbReference>
<gene>
    <name evidence="2" type="ORF">FHS41_001486</name>
</gene>
<organism evidence="2 3">
    <name type="scientific">Streptomyces violarus</name>
    <dbReference type="NCBI Taxonomy" id="67380"/>
    <lineage>
        <taxon>Bacteria</taxon>
        <taxon>Bacillati</taxon>
        <taxon>Actinomycetota</taxon>
        <taxon>Actinomycetes</taxon>
        <taxon>Kitasatosporales</taxon>
        <taxon>Streptomycetaceae</taxon>
        <taxon>Streptomyces</taxon>
    </lineage>
</organism>
<evidence type="ECO:0000313" key="3">
    <source>
        <dbReference type="Proteomes" id="UP000572907"/>
    </source>
</evidence>
<name>A0A7W5F007_9ACTN</name>
<evidence type="ECO:0000313" key="2">
    <source>
        <dbReference type="EMBL" id="MBB3075017.1"/>
    </source>
</evidence>
<dbReference type="PANTHER" id="PTHR34109:SF1">
    <property type="entry name" value="VOC DOMAIN-CONTAINING PROTEIN"/>
    <property type="match status" value="1"/>
</dbReference>
<reference evidence="2 3" key="1">
    <citation type="submission" date="2020-08" db="EMBL/GenBank/DDBJ databases">
        <title>Genomic Encyclopedia of Type Strains, Phase III (KMG-III): the genomes of soil and plant-associated and newly described type strains.</title>
        <authorList>
            <person name="Whitman W."/>
        </authorList>
    </citation>
    <scope>NUCLEOTIDE SEQUENCE [LARGE SCALE GENOMIC DNA]</scope>
    <source>
        <strain evidence="2 3">CECT 3237</strain>
    </source>
</reference>
<dbReference type="EMBL" id="JACHXE010000001">
    <property type="protein sequence ID" value="MBB3075017.1"/>
    <property type="molecule type" value="Genomic_DNA"/>
</dbReference>
<feature type="domain" description="VOC" evidence="1">
    <location>
        <begin position="15"/>
        <end position="136"/>
    </location>
</feature>
<dbReference type="RefSeq" id="WP_184588878.1">
    <property type="nucleotide sequence ID" value="NZ_BMUP01000001.1"/>
</dbReference>
<dbReference type="Proteomes" id="UP000572907">
    <property type="component" value="Unassembled WGS sequence"/>
</dbReference>
<dbReference type="InterPro" id="IPR037523">
    <property type="entry name" value="VOC_core"/>
</dbReference>
<dbReference type="CDD" id="cd07246">
    <property type="entry name" value="VOC_like"/>
    <property type="match status" value="1"/>
</dbReference>
<keyword evidence="3" id="KW-1185">Reference proteome</keyword>
<dbReference type="AlphaFoldDB" id="A0A7W5F007"/>
<dbReference type="InterPro" id="IPR004360">
    <property type="entry name" value="Glyas_Fos-R_dOase_dom"/>
</dbReference>
<accession>A0A7W5F007</accession>
<dbReference type="InterPro" id="IPR029068">
    <property type="entry name" value="Glyas_Bleomycin-R_OHBP_Dase"/>
</dbReference>
<dbReference type="Pfam" id="PF00903">
    <property type="entry name" value="Glyoxalase"/>
    <property type="match status" value="1"/>
</dbReference>
<evidence type="ECO:0000259" key="1">
    <source>
        <dbReference type="PROSITE" id="PS51819"/>
    </source>
</evidence>
<proteinExistence type="predicted"/>
<dbReference type="Gene3D" id="3.30.720.120">
    <property type="match status" value="1"/>
</dbReference>
<comment type="caution">
    <text evidence="2">The sequence shown here is derived from an EMBL/GenBank/DDBJ whole genome shotgun (WGS) entry which is preliminary data.</text>
</comment>
<dbReference type="PROSITE" id="PS51819">
    <property type="entry name" value="VOC"/>
    <property type="match status" value="1"/>
</dbReference>